<evidence type="ECO:0000313" key="1">
    <source>
        <dbReference type="EMBL" id="RCW83701.1"/>
    </source>
</evidence>
<evidence type="ECO:0008006" key="3">
    <source>
        <dbReference type="Google" id="ProtNLM"/>
    </source>
</evidence>
<dbReference type="InterPro" id="IPR018531">
    <property type="entry name" value="DUF1993"/>
</dbReference>
<dbReference type="PANTHER" id="PTHR36922">
    <property type="entry name" value="BLL2446 PROTEIN"/>
    <property type="match status" value="1"/>
</dbReference>
<comment type="caution">
    <text evidence="1">The sequence shown here is derived from an EMBL/GenBank/DDBJ whole genome shotgun (WGS) entry which is preliminary data.</text>
</comment>
<reference evidence="1 2" key="1">
    <citation type="submission" date="2018-07" db="EMBL/GenBank/DDBJ databases">
        <title>Genomic Encyclopedia of Type Strains, Phase III (KMG-III): the genomes of soil and plant-associated and newly described type strains.</title>
        <authorList>
            <person name="Whitman W."/>
        </authorList>
    </citation>
    <scope>NUCLEOTIDE SEQUENCE [LARGE SCALE GENOMIC DNA]</scope>
    <source>
        <strain evidence="1 2">31-25a</strain>
    </source>
</reference>
<dbReference type="AlphaFoldDB" id="A0A368YU17"/>
<dbReference type="RefSeq" id="WP_114430085.1">
    <property type="nucleotide sequence ID" value="NZ_QPJM01000005.1"/>
</dbReference>
<dbReference type="InterPro" id="IPR034660">
    <property type="entry name" value="DinB/YfiT-like"/>
</dbReference>
<name>A0A368YU17_9HYPH</name>
<gene>
    <name evidence="1" type="ORF">C7476_105195</name>
</gene>
<evidence type="ECO:0000313" key="2">
    <source>
        <dbReference type="Proteomes" id="UP000253324"/>
    </source>
</evidence>
<dbReference type="PANTHER" id="PTHR36922:SF1">
    <property type="entry name" value="DUF1993 DOMAIN-CONTAINING PROTEIN"/>
    <property type="match status" value="1"/>
</dbReference>
<dbReference type="Gene3D" id="1.20.120.450">
    <property type="entry name" value="dinb family like domain"/>
    <property type="match status" value="1"/>
</dbReference>
<dbReference type="OrthoDB" id="338237at2"/>
<keyword evidence="2" id="KW-1185">Reference proteome</keyword>
<dbReference type="EMBL" id="QPJM01000005">
    <property type="protein sequence ID" value="RCW83701.1"/>
    <property type="molecule type" value="Genomic_DNA"/>
</dbReference>
<organism evidence="1 2">
    <name type="scientific">Phyllobacterium bourgognense</name>
    <dbReference type="NCBI Taxonomy" id="314236"/>
    <lineage>
        <taxon>Bacteria</taxon>
        <taxon>Pseudomonadati</taxon>
        <taxon>Pseudomonadota</taxon>
        <taxon>Alphaproteobacteria</taxon>
        <taxon>Hyphomicrobiales</taxon>
        <taxon>Phyllobacteriaceae</taxon>
        <taxon>Phyllobacterium</taxon>
    </lineage>
</organism>
<sequence>MSLSMHKISVPAFVRGFSVLSSLIDKAEAFAEEKKIAPAVLVNARLAPDMLPFSGQIQRASDTSKGVIARLTSVDVPKFPDEEADFAELRERIAKTVAFLESVDPSALDGTADKEVTLKFGKMGVTLSGKDYIQKFVLPNFYFHVTTAQNILRHNGVPVGKLDYLGSLG</sequence>
<accession>A0A368YU17</accession>
<proteinExistence type="predicted"/>
<protein>
    <recommendedName>
        <fullName evidence="3">DUF1993 domain-containing protein</fullName>
    </recommendedName>
</protein>
<dbReference type="Pfam" id="PF09351">
    <property type="entry name" value="DUF1993"/>
    <property type="match status" value="1"/>
</dbReference>
<dbReference type="Proteomes" id="UP000253324">
    <property type="component" value="Unassembled WGS sequence"/>
</dbReference>
<dbReference type="SUPFAM" id="SSF109854">
    <property type="entry name" value="DinB/YfiT-like putative metalloenzymes"/>
    <property type="match status" value="1"/>
</dbReference>